<name>A0A2K1SU89_GARVA</name>
<proteinExistence type="inferred from homology"/>
<evidence type="ECO:0008006" key="6">
    <source>
        <dbReference type="Google" id="ProtNLM"/>
    </source>
</evidence>
<dbReference type="Gene3D" id="3.40.710.10">
    <property type="entry name" value="DD-peptidase/beta-lactamase superfamily"/>
    <property type="match status" value="2"/>
</dbReference>
<comment type="similarity">
    <text evidence="1">Belongs to the peptidase S13 family.</text>
</comment>
<dbReference type="EMBL" id="MNLH01000004">
    <property type="protein sequence ID" value="PNS43072.1"/>
    <property type="molecule type" value="Genomic_DNA"/>
</dbReference>
<dbReference type="InterPro" id="IPR000667">
    <property type="entry name" value="Peptidase_S13"/>
</dbReference>
<evidence type="ECO:0000256" key="2">
    <source>
        <dbReference type="ARBA" id="ARBA00022801"/>
    </source>
</evidence>
<gene>
    <name evidence="4" type="ORF">BFS05_04845</name>
</gene>
<dbReference type="AlphaFoldDB" id="A0A2K1SU89"/>
<evidence type="ECO:0000313" key="5">
    <source>
        <dbReference type="Proteomes" id="UP000236146"/>
    </source>
</evidence>
<sequence>MISNGYSRRFSYRLRWLTVILSAILSASLVCSYIALDVYDVLPGPLTVSAQKHATVIQNPQGVRSVPYFANGASDGSPINQNEAKKLIKELVETAGVGNDVSVVIADARGKVVASHAPDIPREPASTMKTLTADVATHVLDMGSTLDTTVYLSNNNNSHIVLKGNGDMLLGVEENDIKHVNGRAGLKTLAEKTAKVLKSRGISEVSLSVDDSLFGSKRFPSLVSENDSEGRFYAPTSSMAIDCARQRDFAQWVKAGFDADDLDDYPILDKNPAEKVGKTFSNLLSKQGVQVNFSGDISKEKSLITNGYSPIAHISSATLGEILGYMLRRSDNTLAEEFGRLIALARGKSNSPEGGTIAVKESLRELGISTNGLHMSDCSGLSPKSTVLVTTLVQAQADNLRSGSSPAAAQGLSIPGFIGSARKRLQDDSIVGMLRVKTGALEQVTSMSGNVTRKKGGTLTFAVIINNPTDYWLAFNSISQFIKNLPEL</sequence>
<keyword evidence="3" id="KW-0812">Transmembrane</keyword>
<keyword evidence="3" id="KW-1133">Transmembrane helix</keyword>
<comment type="caution">
    <text evidence="4">The sequence shown here is derived from an EMBL/GenBank/DDBJ whole genome shotgun (WGS) entry which is preliminary data.</text>
</comment>
<reference evidence="4 5" key="1">
    <citation type="submission" date="2016-10" db="EMBL/GenBank/DDBJ databases">
        <authorList>
            <person name="Varghese N."/>
        </authorList>
    </citation>
    <scope>NUCLEOTIDE SEQUENCE [LARGE SCALE GENOMIC DNA]</scope>
    <source>
        <strain evidence="4 5">KA00225</strain>
    </source>
</reference>
<dbReference type="Pfam" id="PF02113">
    <property type="entry name" value="Peptidase_S13"/>
    <property type="match status" value="2"/>
</dbReference>
<dbReference type="SUPFAM" id="SSF56601">
    <property type="entry name" value="beta-lactamase/transpeptidase-like"/>
    <property type="match status" value="1"/>
</dbReference>
<dbReference type="Proteomes" id="UP000236146">
    <property type="component" value="Unassembled WGS sequence"/>
</dbReference>
<dbReference type="InterPro" id="IPR012338">
    <property type="entry name" value="Beta-lactam/transpept-like"/>
</dbReference>
<organism evidence="4 5">
    <name type="scientific">Gardnerella vaginalis</name>
    <dbReference type="NCBI Taxonomy" id="2702"/>
    <lineage>
        <taxon>Bacteria</taxon>
        <taxon>Bacillati</taxon>
        <taxon>Actinomycetota</taxon>
        <taxon>Actinomycetes</taxon>
        <taxon>Bifidobacteriales</taxon>
        <taxon>Bifidobacteriaceae</taxon>
        <taxon>Gardnerella</taxon>
    </lineage>
</organism>
<keyword evidence="3" id="KW-0472">Membrane</keyword>
<dbReference type="PRINTS" id="PR00922">
    <property type="entry name" value="DADACBPTASE3"/>
</dbReference>
<protein>
    <recommendedName>
        <fullName evidence="6">D-alanyl-D-alanine carboxypeptidase/D-alanyl-D-alanine-endopeptidase</fullName>
    </recommendedName>
</protein>
<accession>A0A2K1SU89</accession>
<dbReference type="PANTHER" id="PTHR30023">
    <property type="entry name" value="D-ALANYL-D-ALANINE CARBOXYPEPTIDASE"/>
    <property type="match status" value="1"/>
</dbReference>
<evidence type="ECO:0000256" key="1">
    <source>
        <dbReference type="ARBA" id="ARBA00006096"/>
    </source>
</evidence>
<dbReference type="PANTHER" id="PTHR30023:SF0">
    <property type="entry name" value="PENICILLIN-SENSITIVE CARBOXYPEPTIDASE A"/>
    <property type="match status" value="1"/>
</dbReference>
<dbReference type="RefSeq" id="WP_103084864.1">
    <property type="nucleotide sequence ID" value="NZ_MNLH01000004.1"/>
</dbReference>
<feature type="transmembrane region" description="Helical" evidence="3">
    <location>
        <begin position="12"/>
        <end position="36"/>
    </location>
</feature>
<dbReference type="GO" id="GO:0000270">
    <property type="term" value="P:peptidoglycan metabolic process"/>
    <property type="evidence" value="ECO:0007669"/>
    <property type="project" value="TreeGrafter"/>
</dbReference>
<evidence type="ECO:0000313" key="4">
    <source>
        <dbReference type="EMBL" id="PNS43072.1"/>
    </source>
</evidence>
<dbReference type="GO" id="GO:0004185">
    <property type="term" value="F:serine-type carboxypeptidase activity"/>
    <property type="evidence" value="ECO:0007669"/>
    <property type="project" value="InterPro"/>
</dbReference>
<keyword evidence="2" id="KW-0378">Hydrolase</keyword>
<dbReference type="GO" id="GO:0006508">
    <property type="term" value="P:proteolysis"/>
    <property type="evidence" value="ECO:0007669"/>
    <property type="project" value="InterPro"/>
</dbReference>
<dbReference type="OrthoDB" id="56883at2"/>
<evidence type="ECO:0000256" key="3">
    <source>
        <dbReference type="SAM" id="Phobius"/>
    </source>
</evidence>